<evidence type="ECO:0000256" key="6">
    <source>
        <dbReference type="ARBA" id="ARBA00038076"/>
    </source>
</evidence>
<comment type="similarity">
    <text evidence="6">Belongs to the ABC-4 integral membrane protein family.</text>
</comment>
<gene>
    <name evidence="10" type="ORF">HMPREF0620_1662</name>
</gene>
<comment type="caution">
    <text evidence="10">The sequence shown here is derived from an EMBL/GenBank/DDBJ whole genome shotgun (WGS) entry which is preliminary data.</text>
</comment>
<evidence type="ECO:0000256" key="4">
    <source>
        <dbReference type="ARBA" id="ARBA00022989"/>
    </source>
</evidence>
<evidence type="ECO:0000256" key="2">
    <source>
        <dbReference type="ARBA" id="ARBA00022475"/>
    </source>
</evidence>
<organism evidence="10 11">
    <name type="scientific">Parascardovia denticolens DSM 10105 = JCM 12538</name>
    <dbReference type="NCBI Taxonomy" id="864564"/>
    <lineage>
        <taxon>Bacteria</taxon>
        <taxon>Bacillati</taxon>
        <taxon>Actinomycetota</taxon>
        <taxon>Actinomycetes</taxon>
        <taxon>Bifidobacteriales</taxon>
        <taxon>Bifidobacteriaceae</taxon>
        <taxon>Parascardovia</taxon>
    </lineage>
</organism>
<comment type="subcellular location">
    <subcellularLocation>
        <location evidence="1">Cell membrane</location>
        <topology evidence="1">Multi-pass membrane protein</topology>
    </subcellularLocation>
</comment>
<feature type="transmembrane region" description="Helical" evidence="8">
    <location>
        <begin position="30"/>
        <end position="54"/>
    </location>
</feature>
<keyword evidence="5 8" id="KW-0472">Membrane</keyword>
<dbReference type="PANTHER" id="PTHR30572">
    <property type="entry name" value="MEMBRANE COMPONENT OF TRANSPORTER-RELATED"/>
    <property type="match status" value="1"/>
</dbReference>
<feature type="domain" description="ABC3 transporter permease C-terminal" evidence="9">
    <location>
        <begin position="291"/>
        <end position="406"/>
    </location>
</feature>
<keyword evidence="2" id="KW-1003">Cell membrane</keyword>
<dbReference type="eggNOG" id="COG0577">
    <property type="taxonomic scope" value="Bacteria"/>
</dbReference>
<evidence type="ECO:0000256" key="3">
    <source>
        <dbReference type="ARBA" id="ARBA00022692"/>
    </source>
</evidence>
<dbReference type="PANTHER" id="PTHR30572:SF4">
    <property type="entry name" value="ABC TRANSPORTER PERMEASE YTRF"/>
    <property type="match status" value="1"/>
</dbReference>
<accession>E6K2I9</accession>
<dbReference type="GO" id="GO:0022857">
    <property type="term" value="F:transmembrane transporter activity"/>
    <property type="evidence" value="ECO:0007669"/>
    <property type="project" value="TreeGrafter"/>
</dbReference>
<dbReference type="HOGENOM" id="CLU_000604_8_4_11"/>
<feature type="transmembrane region" description="Helical" evidence="8">
    <location>
        <begin position="376"/>
        <end position="396"/>
    </location>
</feature>
<evidence type="ECO:0000256" key="5">
    <source>
        <dbReference type="ARBA" id="ARBA00023136"/>
    </source>
</evidence>
<dbReference type="AlphaFoldDB" id="E6K2I9"/>
<dbReference type="InterPro" id="IPR003838">
    <property type="entry name" value="ABC3_permease_C"/>
</dbReference>
<evidence type="ECO:0000313" key="11">
    <source>
        <dbReference type="Proteomes" id="UP000004946"/>
    </source>
</evidence>
<sequence>MNTNRHQRGAFMFFWTMLFSSVFRRRSRAIMVVVSCLVGAATFFTLLSVCLLVPRQMTQELQSYGANLIVKSNGTGRTAKGIAPDLVEHTTSMITGHGESATWAGYRYETVRIHSASYQVAGMDVTRTRQLNKYWSLQGSWPRGKDQILVGTDVAKTLSVTVGNTLKISYRAPSGKDQGGKNQASSSLDAPEVSNSSNANEGKAFSIAGIVDTGGAEDSMIYMTLPALTFLTGSERGLDLLEYSTSAQGDSLDRVTASINEMTSMNVTAQKVAKISTANSSIIAMLTTLFWIISLVVLILTIVGVSTTMTSLVSQRRSEIGLRKALGADSKSIAREFFSESALYGLIGGVLGIGVGYAVSLSLTRAVFQRTIGFDLPLALVCLLASLLVAIVASALPVKRATQIDPAVVLRDE</sequence>
<keyword evidence="4 8" id="KW-1133">Transmembrane helix</keyword>
<evidence type="ECO:0000256" key="1">
    <source>
        <dbReference type="ARBA" id="ARBA00004651"/>
    </source>
</evidence>
<evidence type="ECO:0000256" key="7">
    <source>
        <dbReference type="SAM" id="MobiDB-lite"/>
    </source>
</evidence>
<dbReference type="Proteomes" id="UP000004946">
    <property type="component" value="Chromosome"/>
</dbReference>
<feature type="transmembrane region" description="Helical" evidence="8">
    <location>
        <begin position="289"/>
        <end position="313"/>
    </location>
</feature>
<keyword evidence="11" id="KW-1185">Reference proteome</keyword>
<dbReference type="InterPro" id="IPR050250">
    <property type="entry name" value="Macrolide_Exporter_MacB"/>
</dbReference>
<reference evidence="10 11" key="1">
    <citation type="submission" date="2010-12" db="EMBL/GenBank/DDBJ databases">
        <authorList>
            <person name="Muzny D."/>
            <person name="Qin X."/>
            <person name="Buhay C."/>
            <person name="Dugan-Rocha S."/>
            <person name="Ding Y."/>
            <person name="Chen G."/>
            <person name="Hawes A."/>
            <person name="Holder M."/>
            <person name="Jhangiani S."/>
            <person name="Johnson A."/>
            <person name="Khan Z."/>
            <person name="Li Z."/>
            <person name="Liu W."/>
            <person name="Liu X."/>
            <person name="Perez L."/>
            <person name="Shen H."/>
            <person name="Wang Q."/>
            <person name="Watt J."/>
            <person name="Xi L."/>
            <person name="Xin Y."/>
            <person name="Zhou J."/>
            <person name="Deng J."/>
            <person name="Jiang H."/>
            <person name="Liu Y."/>
            <person name="Qu J."/>
            <person name="Song X.-Z."/>
            <person name="Zhang L."/>
            <person name="Villasana D."/>
            <person name="Johnson A."/>
            <person name="Liu J."/>
            <person name="Liyanage D."/>
            <person name="Lorensuhewa L."/>
            <person name="Robinson T."/>
            <person name="Song A."/>
            <person name="Song B.-B."/>
            <person name="Dinh H."/>
            <person name="Thornton R."/>
            <person name="Coyle M."/>
            <person name="Francisco L."/>
            <person name="Jackson L."/>
            <person name="Javaid M."/>
            <person name="Korchina V."/>
            <person name="Kovar C."/>
            <person name="Mata R."/>
            <person name="Mathew T."/>
            <person name="Ngo R."/>
            <person name="Nguyen L."/>
            <person name="Nguyen N."/>
            <person name="Okwuonu G."/>
            <person name="Ongeri F."/>
            <person name="Pham C."/>
            <person name="Simmons D."/>
            <person name="Wilczek-Boney K."/>
            <person name="Hale W."/>
            <person name="Jakkamsetti A."/>
            <person name="Pham P."/>
            <person name="Ruth R."/>
            <person name="San Lucas F."/>
            <person name="Warren J."/>
            <person name="Zhang J."/>
            <person name="Zhao Z."/>
            <person name="Zhou C."/>
            <person name="Zhu D."/>
            <person name="Lee S."/>
            <person name="Bess C."/>
            <person name="Blankenburg K."/>
            <person name="Forbes L."/>
            <person name="Fu Q."/>
            <person name="Gubbala S."/>
            <person name="Hirani K."/>
            <person name="Jayaseelan J.C."/>
            <person name="Lara F."/>
            <person name="Munidasa M."/>
            <person name="Palculict T."/>
            <person name="Patil S."/>
            <person name="Pu L.-L."/>
            <person name="Saada N."/>
            <person name="Tang L."/>
            <person name="Weissenberger G."/>
            <person name="Zhu Y."/>
            <person name="Hemphill L."/>
            <person name="Shang Y."/>
            <person name="Youmans B."/>
            <person name="Ayvaz T."/>
            <person name="Ross M."/>
            <person name="Santibanez J."/>
            <person name="Aqrawi P."/>
            <person name="Gross S."/>
            <person name="Joshi V."/>
            <person name="Fowler G."/>
            <person name="Nazareth L."/>
            <person name="Reid J."/>
            <person name="Worley K."/>
            <person name="Petrosino J."/>
            <person name="Highlander S."/>
            <person name="Gibbs R."/>
        </authorList>
    </citation>
    <scope>NUCLEOTIDE SEQUENCE [LARGE SCALE GENOMIC DNA]</scope>
    <source>
        <strain evidence="10 11">DSM 10105</strain>
    </source>
</reference>
<name>E6K2I9_PARDN</name>
<dbReference type="EMBL" id="AEON01000002">
    <property type="protein sequence ID" value="EFT82977.1"/>
    <property type="molecule type" value="Genomic_DNA"/>
</dbReference>
<proteinExistence type="inferred from homology"/>
<evidence type="ECO:0000259" key="9">
    <source>
        <dbReference type="Pfam" id="PF02687"/>
    </source>
</evidence>
<evidence type="ECO:0000313" key="10">
    <source>
        <dbReference type="EMBL" id="EFT82977.1"/>
    </source>
</evidence>
<feature type="region of interest" description="Disordered" evidence="7">
    <location>
        <begin position="171"/>
        <end position="198"/>
    </location>
</feature>
<evidence type="ECO:0000256" key="8">
    <source>
        <dbReference type="SAM" id="Phobius"/>
    </source>
</evidence>
<keyword evidence="3 8" id="KW-0812">Transmembrane</keyword>
<dbReference type="Pfam" id="PF02687">
    <property type="entry name" value="FtsX"/>
    <property type="match status" value="1"/>
</dbReference>
<feature type="compositionally biased region" description="Polar residues" evidence="7">
    <location>
        <begin position="180"/>
        <end position="198"/>
    </location>
</feature>
<feature type="transmembrane region" description="Helical" evidence="8">
    <location>
        <begin position="341"/>
        <end position="364"/>
    </location>
</feature>
<dbReference type="GO" id="GO:0005886">
    <property type="term" value="C:plasma membrane"/>
    <property type="evidence" value="ECO:0007669"/>
    <property type="project" value="UniProtKB-SubCell"/>
</dbReference>
<protein>
    <submittedName>
        <fullName evidence="10">Efflux ABC transporter, permease protein</fullName>
    </submittedName>
</protein>